<dbReference type="Proteomes" id="UP001482620">
    <property type="component" value="Unassembled WGS sequence"/>
</dbReference>
<evidence type="ECO:0000313" key="1">
    <source>
        <dbReference type="EMBL" id="MEQ2234456.1"/>
    </source>
</evidence>
<sequence>MNSNLHPLSRQSLLFEGEKTVEHQIHARISPLHPEAFTDRRTIVSLRTAGPPSLRSYFCKDTTTNVRSCSRARTHNDRRICSSAGAAAVGHQSFINSINKNNHC</sequence>
<dbReference type="EMBL" id="JAHRIQ010039843">
    <property type="protein sequence ID" value="MEQ2234456.1"/>
    <property type="molecule type" value="Genomic_DNA"/>
</dbReference>
<accession>A0ABV0TR45</accession>
<evidence type="ECO:0000313" key="2">
    <source>
        <dbReference type="Proteomes" id="UP001482620"/>
    </source>
</evidence>
<organism evidence="1 2">
    <name type="scientific">Ilyodon furcidens</name>
    <name type="common">goldbreast splitfin</name>
    <dbReference type="NCBI Taxonomy" id="33524"/>
    <lineage>
        <taxon>Eukaryota</taxon>
        <taxon>Metazoa</taxon>
        <taxon>Chordata</taxon>
        <taxon>Craniata</taxon>
        <taxon>Vertebrata</taxon>
        <taxon>Euteleostomi</taxon>
        <taxon>Actinopterygii</taxon>
        <taxon>Neopterygii</taxon>
        <taxon>Teleostei</taxon>
        <taxon>Neoteleostei</taxon>
        <taxon>Acanthomorphata</taxon>
        <taxon>Ovalentaria</taxon>
        <taxon>Atherinomorphae</taxon>
        <taxon>Cyprinodontiformes</taxon>
        <taxon>Goodeidae</taxon>
        <taxon>Ilyodon</taxon>
    </lineage>
</organism>
<name>A0ABV0TR45_9TELE</name>
<keyword evidence="2" id="KW-1185">Reference proteome</keyword>
<reference evidence="1 2" key="1">
    <citation type="submission" date="2021-06" db="EMBL/GenBank/DDBJ databases">
        <authorList>
            <person name="Palmer J.M."/>
        </authorList>
    </citation>
    <scope>NUCLEOTIDE SEQUENCE [LARGE SCALE GENOMIC DNA]</scope>
    <source>
        <strain evidence="2">if_2019</strain>
        <tissue evidence="1">Muscle</tissue>
    </source>
</reference>
<comment type="caution">
    <text evidence="1">The sequence shown here is derived from an EMBL/GenBank/DDBJ whole genome shotgun (WGS) entry which is preliminary data.</text>
</comment>
<gene>
    <name evidence="1" type="ORF">ILYODFUR_032003</name>
</gene>
<proteinExistence type="predicted"/>
<protein>
    <submittedName>
        <fullName evidence="1">Uncharacterized protein</fullName>
    </submittedName>
</protein>